<proteinExistence type="predicted"/>
<dbReference type="Proteomes" id="UP001162060">
    <property type="component" value="Unassembled WGS sequence"/>
</dbReference>
<protein>
    <submittedName>
        <fullName evidence="1">Uncharacterized protein</fullName>
    </submittedName>
</protein>
<reference evidence="1" key="1">
    <citation type="submission" date="2024-01" db="EMBL/GenBank/DDBJ databases">
        <authorList>
            <person name="Webb A."/>
        </authorList>
    </citation>
    <scope>NUCLEOTIDE SEQUENCE</scope>
    <source>
        <strain evidence="1">Pm1</strain>
    </source>
</reference>
<gene>
    <name evidence="1" type="ORF">PM001_LOCUS5808</name>
</gene>
<organism evidence="1 2">
    <name type="scientific">Peronospora matthiolae</name>
    <dbReference type="NCBI Taxonomy" id="2874970"/>
    <lineage>
        <taxon>Eukaryota</taxon>
        <taxon>Sar</taxon>
        <taxon>Stramenopiles</taxon>
        <taxon>Oomycota</taxon>
        <taxon>Peronosporomycetes</taxon>
        <taxon>Peronosporales</taxon>
        <taxon>Peronosporaceae</taxon>
        <taxon>Peronospora</taxon>
    </lineage>
</organism>
<dbReference type="EMBL" id="CAKLBY020000047">
    <property type="protein sequence ID" value="CAK7918510.1"/>
    <property type="molecule type" value="Genomic_DNA"/>
</dbReference>
<evidence type="ECO:0000313" key="2">
    <source>
        <dbReference type="Proteomes" id="UP001162060"/>
    </source>
</evidence>
<comment type="caution">
    <text evidence="1">The sequence shown here is derived from an EMBL/GenBank/DDBJ whole genome shotgun (WGS) entry which is preliminary data.</text>
</comment>
<evidence type="ECO:0000313" key="1">
    <source>
        <dbReference type="EMBL" id="CAK7918510.1"/>
    </source>
</evidence>
<accession>A0AAV1THB1</accession>
<name>A0AAV1THB1_9STRA</name>
<dbReference type="AlphaFoldDB" id="A0AAV1THB1"/>
<sequence>MACRMFVGEPYDGKLMVEVVVAGLQQQQQQQLFKYRPTSAFYLLSKVKVVEHENSVKEMNAVSL</sequence>